<evidence type="ECO:0000256" key="2">
    <source>
        <dbReference type="ARBA" id="ARBA00006220"/>
    </source>
</evidence>
<keyword evidence="5" id="KW-0378">Hydrolase</keyword>
<dbReference type="STRING" id="2070753.A0A3A2ZUR5"/>
<evidence type="ECO:0000313" key="8">
    <source>
        <dbReference type="Proteomes" id="UP000266188"/>
    </source>
</evidence>
<dbReference type="InterPro" id="IPR008162">
    <property type="entry name" value="Pyrophosphatase"/>
</dbReference>
<dbReference type="Proteomes" id="UP000266188">
    <property type="component" value="Unassembled WGS sequence"/>
</dbReference>
<proteinExistence type="inferred from homology"/>
<comment type="similarity">
    <text evidence="2">Belongs to the PPase family.</text>
</comment>
<keyword evidence="6" id="KW-0460">Magnesium</keyword>
<dbReference type="GO" id="GO:0005737">
    <property type="term" value="C:cytoplasm"/>
    <property type="evidence" value="ECO:0007669"/>
    <property type="project" value="InterPro"/>
</dbReference>
<evidence type="ECO:0000256" key="4">
    <source>
        <dbReference type="ARBA" id="ARBA00022723"/>
    </source>
</evidence>
<comment type="cofactor">
    <cofactor evidence="1">
        <name>Mg(2+)</name>
        <dbReference type="ChEBI" id="CHEBI:18420"/>
    </cofactor>
</comment>
<organism evidence="7 8">
    <name type="scientific">Aspergillus sclerotialis</name>
    <dbReference type="NCBI Taxonomy" id="2070753"/>
    <lineage>
        <taxon>Eukaryota</taxon>
        <taxon>Fungi</taxon>
        <taxon>Dikarya</taxon>
        <taxon>Ascomycota</taxon>
        <taxon>Pezizomycotina</taxon>
        <taxon>Eurotiomycetes</taxon>
        <taxon>Eurotiomycetidae</taxon>
        <taxon>Eurotiales</taxon>
        <taxon>Aspergillaceae</taxon>
        <taxon>Aspergillus</taxon>
        <taxon>Aspergillus subgen. Polypaecilum</taxon>
    </lineage>
</organism>
<dbReference type="OrthoDB" id="1608002at2759"/>
<dbReference type="EC" id="3.6.1.1" evidence="3"/>
<protein>
    <recommendedName>
        <fullName evidence="3">inorganic diphosphatase</fullName>
        <ecNumber evidence="3">3.6.1.1</ecNumber>
    </recommendedName>
</protein>
<evidence type="ECO:0000256" key="6">
    <source>
        <dbReference type="ARBA" id="ARBA00022842"/>
    </source>
</evidence>
<sequence length="307" mass="34856">MSPKFNPQEYTPRVTGAPLTRDFRIYLSLGDKMISPWHDIPLFADERESVLNMVVEIPRWENVKLEIAKDEFLTPLRQDIIDDKLRIIPNIFPHKGYPWNYGSLPQTYSDPSHVHPLTSLPGDSAPLNVCELAGEVDKPGQIKQVKALGAFAVLENGKTDWKIVVVDIQNPISEKINGMSDIEKHMPGYVETMLEWFRVYKIPDHGETGRNEIGMGGRIEGREFTHDLLKASHKSWKKVLTEPTMETKVSMADVRIEDNNLAAQIPKQPKDEAAQKAIFDSSMANKCHYITPNWPITAQCPERAMEV</sequence>
<dbReference type="GO" id="GO:0004427">
    <property type="term" value="F:inorganic diphosphate phosphatase activity"/>
    <property type="evidence" value="ECO:0007669"/>
    <property type="project" value="UniProtKB-EC"/>
</dbReference>
<accession>A0A3A2ZUR5</accession>
<dbReference type="EMBL" id="MVGC01000021">
    <property type="protein sequence ID" value="RJE26460.1"/>
    <property type="molecule type" value="Genomic_DNA"/>
</dbReference>
<comment type="caution">
    <text evidence="7">The sequence shown here is derived from an EMBL/GenBank/DDBJ whole genome shotgun (WGS) entry which is preliminary data.</text>
</comment>
<gene>
    <name evidence="7" type="ORF">PHISCL_01170</name>
</gene>
<dbReference type="Gene3D" id="3.90.80.10">
    <property type="entry name" value="Inorganic pyrophosphatase"/>
    <property type="match status" value="1"/>
</dbReference>
<dbReference type="AlphaFoldDB" id="A0A3A2ZUR5"/>
<dbReference type="SUPFAM" id="SSF50324">
    <property type="entry name" value="Inorganic pyrophosphatase"/>
    <property type="match status" value="1"/>
</dbReference>
<keyword evidence="8" id="KW-1185">Reference proteome</keyword>
<dbReference type="PANTHER" id="PTHR10286">
    <property type="entry name" value="INORGANIC PYROPHOSPHATASE"/>
    <property type="match status" value="1"/>
</dbReference>
<dbReference type="GO" id="GO:0000287">
    <property type="term" value="F:magnesium ion binding"/>
    <property type="evidence" value="ECO:0007669"/>
    <property type="project" value="InterPro"/>
</dbReference>
<evidence type="ECO:0000313" key="7">
    <source>
        <dbReference type="EMBL" id="RJE26460.1"/>
    </source>
</evidence>
<keyword evidence="4" id="KW-0479">Metal-binding</keyword>
<dbReference type="Pfam" id="PF00719">
    <property type="entry name" value="Pyrophosphatase"/>
    <property type="match status" value="1"/>
</dbReference>
<evidence type="ECO:0000256" key="3">
    <source>
        <dbReference type="ARBA" id="ARBA00012146"/>
    </source>
</evidence>
<evidence type="ECO:0000256" key="1">
    <source>
        <dbReference type="ARBA" id="ARBA00001946"/>
    </source>
</evidence>
<name>A0A3A2ZUR5_9EURO</name>
<reference evidence="8" key="1">
    <citation type="submission" date="2017-02" db="EMBL/GenBank/DDBJ databases">
        <authorList>
            <person name="Tafer H."/>
            <person name="Lopandic K."/>
        </authorList>
    </citation>
    <scope>NUCLEOTIDE SEQUENCE [LARGE SCALE GENOMIC DNA]</scope>
    <source>
        <strain evidence="8">CBS 366.77</strain>
    </source>
</reference>
<dbReference type="GO" id="GO:0006796">
    <property type="term" value="P:phosphate-containing compound metabolic process"/>
    <property type="evidence" value="ECO:0007669"/>
    <property type="project" value="InterPro"/>
</dbReference>
<evidence type="ECO:0000256" key="5">
    <source>
        <dbReference type="ARBA" id="ARBA00022801"/>
    </source>
</evidence>
<dbReference type="InterPro" id="IPR036649">
    <property type="entry name" value="Pyrophosphatase_sf"/>
</dbReference>